<dbReference type="HAMAP" id="MF_01603">
    <property type="entry name" value="HldE"/>
    <property type="match status" value="1"/>
</dbReference>
<dbReference type="PANTHER" id="PTHR46969">
    <property type="entry name" value="BIFUNCTIONAL PROTEIN HLDE"/>
    <property type="match status" value="1"/>
</dbReference>
<name>A0A1I0HNV6_9ACTN</name>
<keyword evidence="6 10" id="KW-0067">ATP-binding</keyword>
<dbReference type="EC" id="2.7.1.167" evidence="10"/>
<dbReference type="UniPathway" id="UPA00356">
    <property type="reaction ID" value="UER00437"/>
</dbReference>
<dbReference type="AlphaFoldDB" id="A0A1I0HNV6"/>
<keyword evidence="3 10" id="KW-0548">Nucleotidyltransferase</keyword>
<dbReference type="InterPro" id="IPR011611">
    <property type="entry name" value="PfkB_dom"/>
</dbReference>
<keyword evidence="7 10" id="KW-0511">Multifunctional enzyme</keyword>
<evidence type="ECO:0000256" key="5">
    <source>
        <dbReference type="ARBA" id="ARBA00022777"/>
    </source>
</evidence>
<comment type="subunit">
    <text evidence="10">Homodimer.</text>
</comment>
<comment type="pathway">
    <text evidence="1">Bacterial outer membrane biogenesis; LPS core biosynthesis.</text>
</comment>
<dbReference type="Pfam" id="PF01467">
    <property type="entry name" value="CTP_transf_like"/>
    <property type="match status" value="1"/>
</dbReference>
<dbReference type="STRING" id="568860.SAMN05421811_104416"/>
<keyword evidence="14" id="KW-1185">Reference proteome</keyword>
<dbReference type="GO" id="GO:0033786">
    <property type="term" value="F:heptose-1-phosphate adenylyltransferase activity"/>
    <property type="evidence" value="ECO:0007669"/>
    <property type="project" value="UniProtKB-UniRule"/>
</dbReference>
<dbReference type="EC" id="2.7.7.70" evidence="10"/>
<comment type="pathway">
    <text evidence="10">Nucleotide-sugar biosynthesis; ADP-L-glycero-beta-D-manno-heptose biosynthesis; ADP-L-glycero-beta-D-manno-heptose from D-glycero-beta-D-manno-heptose 7-phosphate: step 3/4.</text>
</comment>
<evidence type="ECO:0000259" key="12">
    <source>
        <dbReference type="Pfam" id="PF01467"/>
    </source>
</evidence>
<dbReference type="Pfam" id="PF00294">
    <property type="entry name" value="PfkB"/>
    <property type="match status" value="1"/>
</dbReference>
<dbReference type="InterPro" id="IPR023030">
    <property type="entry name" value="Bifunc_HldE"/>
</dbReference>
<dbReference type="Gene3D" id="3.40.1190.20">
    <property type="match status" value="1"/>
</dbReference>
<comment type="catalytic activity">
    <reaction evidence="9 10">
        <text>D-glycero-beta-D-manno-heptose 1-phosphate + ATP + H(+) = ADP-D-glycero-beta-D-manno-heptose + diphosphate</text>
        <dbReference type="Rhea" id="RHEA:27465"/>
        <dbReference type="ChEBI" id="CHEBI:15378"/>
        <dbReference type="ChEBI" id="CHEBI:30616"/>
        <dbReference type="ChEBI" id="CHEBI:33019"/>
        <dbReference type="ChEBI" id="CHEBI:59967"/>
        <dbReference type="ChEBI" id="CHEBI:61593"/>
        <dbReference type="EC" id="2.7.7.70"/>
    </reaction>
</comment>
<comment type="pathway">
    <text evidence="10">Nucleotide-sugar biosynthesis; ADP-L-glycero-beta-D-manno-heptose biosynthesis; ADP-L-glycero-beta-D-manno-heptose from D-glycero-beta-D-manno-heptose 7-phosphate: step 1/4.</text>
</comment>
<dbReference type="PANTHER" id="PTHR46969:SF1">
    <property type="entry name" value="BIFUNCTIONAL PROTEIN HLDE"/>
    <property type="match status" value="1"/>
</dbReference>
<dbReference type="EMBL" id="FOHX01000004">
    <property type="protein sequence ID" value="SET85680.1"/>
    <property type="molecule type" value="Genomic_DNA"/>
</dbReference>
<organism evidence="13 14">
    <name type="scientific">Nonomuraea wenchangensis</name>
    <dbReference type="NCBI Taxonomy" id="568860"/>
    <lineage>
        <taxon>Bacteria</taxon>
        <taxon>Bacillati</taxon>
        <taxon>Actinomycetota</taxon>
        <taxon>Actinomycetes</taxon>
        <taxon>Streptosporangiales</taxon>
        <taxon>Streptosporangiaceae</taxon>
        <taxon>Nonomuraea</taxon>
    </lineage>
</organism>
<keyword evidence="5 10" id="KW-0418">Kinase</keyword>
<comment type="function">
    <text evidence="10">Catalyzes the ADP transfer from ATP to D-glycero-beta-D-manno-heptose 1-phosphate, yielding ADP-D-glycero-beta-D-manno-heptose.</text>
</comment>
<evidence type="ECO:0000256" key="8">
    <source>
        <dbReference type="ARBA" id="ARBA00023277"/>
    </source>
</evidence>
<dbReference type="SUPFAM" id="SSF53613">
    <property type="entry name" value="Ribokinase-like"/>
    <property type="match status" value="1"/>
</dbReference>
<dbReference type="GO" id="GO:0016773">
    <property type="term" value="F:phosphotransferase activity, alcohol group as acceptor"/>
    <property type="evidence" value="ECO:0007669"/>
    <property type="project" value="InterPro"/>
</dbReference>
<comment type="function">
    <text evidence="10">Catalyzes the phosphorylation of D-glycero-D-manno-heptose 7-phosphate at the C-1 position to selectively form D-glycero-beta-D-manno-heptose-1,7-bisphosphate.</text>
</comment>
<dbReference type="GO" id="GO:0005524">
    <property type="term" value="F:ATP binding"/>
    <property type="evidence" value="ECO:0007669"/>
    <property type="project" value="UniProtKB-UniRule"/>
</dbReference>
<evidence type="ECO:0000256" key="10">
    <source>
        <dbReference type="HAMAP-Rule" id="MF_01603"/>
    </source>
</evidence>
<evidence type="ECO:0000256" key="2">
    <source>
        <dbReference type="ARBA" id="ARBA00022679"/>
    </source>
</evidence>
<feature type="domain" description="Cytidyltransferase-like" evidence="12">
    <location>
        <begin position="351"/>
        <end position="446"/>
    </location>
</feature>
<feature type="domain" description="Carbohydrate kinase PfkB" evidence="11">
    <location>
        <begin position="21"/>
        <end position="314"/>
    </location>
</feature>
<reference evidence="13 14" key="1">
    <citation type="submission" date="2016-10" db="EMBL/GenBank/DDBJ databases">
        <authorList>
            <person name="de Groot N.N."/>
        </authorList>
    </citation>
    <scope>NUCLEOTIDE SEQUENCE [LARGE SCALE GENOMIC DNA]</scope>
    <source>
        <strain evidence="13 14">CGMCC 4.5598</strain>
    </source>
</reference>
<keyword evidence="2 10" id="KW-0808">Transferase</keyword>
<dbReference type="Gene3D" id="3.40.50.620">
    <property type="entry name" value="HUPs"/>
    <property type="match status" value="1"/>
</dbReference>
<evidence type="ECO:0000256" key="9">
    <source>
        <dbReference type="ARBA" id="ARBA00047428"/>
    </source>
</evidence>
<dbReference type="InterPro" id="IPR029056">
    <property type="entry name" value="Ribokinase-like"/>
</dbReference>
<evidence type="ECO:0000256" key="3">
    <source>
        <dbReference type="ARBA" id="ARBA00022695"/>
    </source>
</evidence>
<feature type="binding site" evidence="10">
    <location>
        <begin position="201"/>
        <end position="204"/>
    </location>
    <ligand>
        <name>ATP</name>
        <dbReference type="ChEBI" id="CHEBI:30616"/>
    </ligand>
</feature>
<dbReference type="GO" id="GO:0009244">
    <property type="term" value="P:lipopolysaccharide core region biosynthetic process"/>
    <property type="evidence" value="ECO:0007669"/>
    <property type="project" value="UniProtKB-UniPathway"/>
</dbReference>
<dbReference type="GO" id="GO:0033785">
    <property type="term" value="F:heptose 7-phosphate kinase activity"/>
    <property type="evidence" value="ECO:0007669"/>
    <property type="project" value="UniProtKB-UniRule"/>
</dbReference>
<accession>A0A1I0HNV6</accession>
<evidence type="ECO:0000313" key="13">
    <source>
        <dbReference type="EMBL" id="SET85680.1"/>
    </source>
</evidence>
<feature type="region of interest" description="Ribokinase" evidence="10">
    <location>
        <begin position="1"/>
        <end position="327"/>
    </location>
</feature>
<feature type="region of interest" description="Cytidylyltransferase" evidence="10">
    <location>
        <begin position="351"/>
        <end position="485"/>
    </location>
</feature>
<evidence type="ECO:0000256" key="7">
    <source>
        <dbReference type="ARBA" id="ARBA00023268"/>
    </source>
</evidence>
<dbReference type="GO" id="GO:0005829">
    <property type="term" value="C:cytosol"/>
    <property type="evidence" value="ECO:0007669"/>
    <property type="project" value="TreeGrafter"/>
</dbReference>
<dbReference type="UniPathway" id="UPA00958"/>
<evidence type="ECO:0000256" key="4">
    <source>
        <dbReference type="ARBA" id="ARBA00022741"/>
    </source>
</evidence>
<proteinExistence type="inferred from homology"/>
<dbReference type="PROSITE" id="PS00583">
    <property type="entry name" value="PFKB_KINASES_1"/>
    <property type="match status" value="1"/>
</dbReference>
<dbReference type="InterPro" id="IPR002173">
    <property type="entry name" value="Carboh/pur_kinase_PfkB_CS"/>
</dbReference>
<evidence type="ECO:0000256" key="6">
    <source>
        <dbReference type="ARBA" id="ARBA00022840"/>
    </source>
</evidence>
<dbReference type="InterPro" id="IPR014729">
    <property type="entry name" value="Rossmann-like_a/b/a_fold"/>
</dbReference>
<evidence type="ECO:0000259" key="11">
    <source>
        <dbReference type="Pfam" id="PF00294"/>
    </source>
</evidence>
<sequence>MPFCWYSPVMGTTNEKIINAVVVGDVMLDSWLHGSAKRLAQEAPVPVMSLESTENAPGGAANTAANLVALGARVHLIGVTGDDEPGEELRQALRLLGVETDLLTVPGRRTSHKRRLVTEGQLIARFDDEDQDPLPEEAERELLRRVAAVAPAADVVVACDYGGGVFTPAVRGALAGLPLLVVDAHAVAPWRECRPNAVLPNYAEVVRLLDEEDGEPDRLGFLMARSDRVLELTGADMVVTTLDGEGTLLHRAGMPPYRTYAQPAPQHMATGAGDTYTAAFALWLAGGATPEEAAQAGQAAAAVVVRRPGTAVCTRHDLLRALRRREGALQTPERLAELLDEHRRGGEKVVFTNGCFDVLHRGHVTYLEQAGQLGDVLVVAVNSDAGVARLKGAGRPVNSCEDRMSVLAALHGVDYVVEFDEDTPERLIRMIRPELYVKGGDYTPEMLPETPLVRALGGEVRVLDYLPDRSTTAIIGRMRSLPENA</sequence>
<comment type="similarity">
    <text evidence="10">In the N-terminal section; belongs to the carbohydrate kinase PfkB family.</text>
</comment>
<dbReference type="NCBIfam" id="TIGR02199">
    <property type="entry name" value="rfaE_dom_II"/>
    <property type="match status" value="1"/>
</dbReference>
<evidence type="ECO:0000256" key="1">
    <source>
        <dbReference type="ARBA" id="ARBA00004713"/>
    </source>
</evidence>
<feature type="active site" evidence="10">
    <location>
        <position position="274"/>
    </location>
</feature>
<evidence type="ECO:0000313" key="14">
    <source>
        <dbReference type="Proteomes" id="UP000199361"/>
    </source>
</evidence>
<dbReference type="SUPFAM" id="SSF52374">
    <property type="entry name" value="Nucleotidylyl transferase"/>
    <property type="match status" value="1"/>
</dbReference>
<protein>
    <recommendedName>
        <fullName evidence="10">Bifunctional protein HldE</fullName>
    </recommendedName>
    <domain>
        <recommendedName>
            <fullName evidence="10">D-beta-D-heptose 7-phosphate kinase</fullName>
            <ecNumber evidence="10">2.7.1.167</ecNumber>
        </recommendedName>
        <alternativeName>
            <fullName evidence="10">D-beta-D-heptose 7-phosphotransferase</fullName>
        </alternativeName>
        <alternativeName>
            <fullName evidence="10">D-glycero-beta-D-manno-heptose-7-phosphate kinase</fullName>
        </alternativeName>
    </domain>
    <domain>
        <recommendedName>
            <fullName evidence="10">D-beta-D-heptose 1-phosphate adenylyltransferase</fullName>
            <ecNumber evidence="10">2.7.7.70</ecNumber>
        </recommendedName>
        <alternativeName>
            <fullName evidence="10">D-glycero-beta-D-manno-heptose 1-phosphate adenylyltransferase</fullName>
        </alternativeName>
    </domain>
</protein>
<keyword evidence="8 10" id="KW-0119">Carbohydrate metabolism</keyword>
<dbReference type="Proteomes" id="UP000199361">
    <property type="component" value="Unassembled WGS sequence"/>
</dbReference>
<keyword evidence="4 10" id="KW-0547">Nucleotide-binding</keyword>
<dbReference type="NCBIfam" id="TIGR00125">
    <property type="entry name" value="cyt_tran_rel"/>
    <property type="match status" value="1"/>
</dbReference>
<dbReference type="InterPro" id="IPR004821">
    <property type="entry name" value="Cyt_trans-like"/>
</dbReference>
<gene>
    <name evidence="10" type="primary">hldE</name>
    <name evidence="13" type="ORF">SAMN05421811_104416</name>
</gene>
<dbReference type="GO" id="GO:0097171">
    <property type="term" value="P:ADP-L-glycero-beta-D-manno-heptose biosynthetic process"/>
    <property type="evidence" value="ECO:0007669"/>
    <property type="project" value="UniProtKB-UniPathway"/>
</dbReference>
<comment type="similarity">
    <text evidence="10">In the C-terminal section; belongs to the cytidylyltransferase family.</text>
</comment>
<dbReference type="InterPro" id="IPR011914">
    <property type="entry name" value="RfaE_dom_II"/>
</dbReference>
<comment type="catalytic activity">
    <reaction evidence="10">
        <text>D-glycero-beta-D-manno-heptose 7-phosphate + ATP = D-glycero-beta-D-manno-heptose 1,7-bisphosphate + ADP + H(+)</text>
        <dbReference type="Rhea" id="RHEA:27473"/>
        <dbReference type="ChEBI" id="CHEBI:15378"/>
        <dbReference type="ChEBI" id="CHEBI:30616"/>
        <dbReference type="ChEBI" id="CHEBI:60204"/>
        <dbReference type="ChEBI" id="CHEBI:60208"/>
        <dbReference type="ChEBI" id="CHEBI:456216"/>
        <dbReference type="EC" id="2.7.1.167"/>
    </reaction>
</comment>